<keyword evidence="4" id="KW-0378">Hydrolase</keyword>
<evidence type="ECO:0000256" key="5">
    <source>
        <dbReference type="ARBA" id="ARBA00022837"/>
    </source>
</evidence>
<dbReference type="PROSITE" id="PS50222">
    <property type="entry name" value="EF_HAND_2"/>
    <property type="match status" value="1"/>
</dbReference>
<dbReference type="GO" id="GO:0019363">
    <property type="term" value="P:pyridine nucleotide biosynthetic process"/>
    <property type="evidence" value="ECO:0007669"/>
    <property type="project" value="UniProtKB-KW"/>
</dbReference>
<name>A0A7R9QG13_9ACAR</name>
<dbReference type="EMBL" id="CAJPVJ010001395">
    <property type="protein sequence ID" value="CAG2164644.1"/>
    <property type="molecule type" value="Genomic_DNA"/>
</dbReference>
<reference evidence="10" key="1">
    <citation type="submission" date="2020-11" db="EMBL/GenBank/DDBJ databases">
        <authorList>
            <person name="Tran Van P."/>
        </authorList>
    </citation>
    <scope>NUCLEOTIDE SEQUENCE</scope>
</reference>
<dbReference type="Gene3D" id="3.40.50.850">
    <property type="entry name" value="Isochorismatase-like"/>
    <property type="match status" value="1"/>
</dbReference>
<dbReference type="EC" id="3.5.1.19" evidence="7"/>
<protein>
    <recommendedName>
        <fullName evidence="7">nicotinamidase</fullName>
        <ecNumber evidence="7">3.5.1.19</ecNumber>
    </recommendedName>
    <alternativeName>
        <fullName evidence="8">Nicotinamide deamidase</fullName>
    </alternativeName>
</protein>
<evidence type="ECO:0000259" key="9">
    <source>
        <dbReference type="PROSITE" id="PS50222"/>
    </source>
</evidence>
<dbReference type="InterPro" id="IPR052347">
    <property type="entry name" value="Isochorismatase_Nicotinamidase"/>
</dbReference>
<dbReference type="PANTHER" id="PTHR11080">
    <property type="entry name" value="PYRAZINAMIDASE/NICOTINAMIDASE"/>
    <property type="match status" value="1"/>
</dbReference>
<dbReference type="InterPro" id="IPR002048">
    <property type="entry name" value="EF_hand_dom"/>
</dbReference>
<feature type="domain" description="EF-hand" evidence="9">
    <location>
        <begin position="36"/>
        <end position="71"/>
    </location>
</feature>
<comment type="pathway">
    <text evidence="6">Cofactor biosynthesis; nicotinate biosynthesis; nicotinate from nicotinamide: step 1/1.</text>
</comment>
<evidence type="ECO:0000256" key="8">
    <source>
        <dbReference type="ARBA" id="ARBA00043224"/>
    </source>
</evidence>
<organism evidence="10">
    <name type="scientific">Oppiella nova</name>
    <dbReference type="NCBI Taxonomy" id="334625"/>
    <lineage>
        <taxon>Eukaryota</taxon>
        <taxon>Metazoa</taxon>
        <taxon>Ecdysozoa</taxon>
        <taxon>Arthropoda</taxon>
        <taxon>Chelicerata</taxon>
        <taxon>Arachnida</taxon>
        <taxon>Acari</taxon>
        <taxon>Acariformes</taxon>
        <taxon>Sarcoptiformes</taxon>
        <taxon>Oribatida</taxon>
        <taxon>Brachypylina</taxon>
        <taxon>Oppioidea</taxon>
        <taxon>Oppiidae</taxon>
        <taxon>Oppiella</taxon>
    </lineage>
</organism>
<evidence type="ECO:0000256" key="2">
    <source>
        <dbReference type="ARBA" id="ARBA00022642"/>
    </source>
</evidence>
<dbReference type="GO" id="GO:0008936">
    <property type="term" value="F:nicotinamidase activity"/>
    <property type="evidence" value="ECO:0007669"/>
    <property type="project" value="UniProtKB-EC"/>
</dbReference>
<evidence type="ECO:0000256" key="1">
    <source>
        <dbReference type="ARBA" id="ARBA00006336"/>
    </source>
</evidence>
<sequence length="377" mass="43850">MFTQTRSLFLAAIIAIFIYEYSSSEPLRFNFDLKHIDDNQRDELFRFLDINKDKKICETEFKNLFSSLFYSTRHKTSYKDDKIESMILELIAIPKEKGIDKTQFDIIWGEWIVTVLKPRSALIVVDVQNDFMIGSMPVENGTKIVPVINDLMKNFETVVFTYDWHPRNHCSFNESVHDPSIHRPIIDYYNKTRDTLTVGDRVRYAVHPDITQYLWDRHCVQESEGSQLYHELNQDHIKDKFNVTKGMDPDIDSYSAFADVGGIHNPERRTTLHCDLQSRGITDVYLTGVLYEFCVGSTALDALTLGYRTAFIEDAVHELNTTRQKEMRQNLTDNYSSIITADDVNDMVTAYDRRPQMGYVLAKKIWGTHNHPDPQCQ</sequence>
<dbReference type="SUPFAM" id="SSF47473">
    <property type="entry name" value="EF-hand"/>
    <property type="match status" value="1"/>
</dbReference>
<dbReference type="InterPro" id="IPR011992">
    <property type="entry name" value="EF-hand-dom_pair"/>
</dbReference>
<keyword evidence="11" id="KW-1185">Reference proteome</keyword>
<keyword evidence="3" id="KW-0479">Metal-binding</keyword>
<comment type="similarity">
    <text evidence="1">Belongs to the isochorismatase family.</text>
</comment>
<accession>A0A7R9QG13</accession>
<dbReference type="InterPro" id="IPR000868">
    <property type="entry name" value="Isochorismatase-like_dom"/>
</dbReference>
<gene>
    <name evidence="10" type="ORF">ONB1V03_LOCUS4194</name>
</gene>
<keyword evidence="2" id="KW-0662">Pyridine nucleotide biosynthesis</keyword>
<dbReference type="OrthoDB" id="167809at2759"/>
<evidence type="ECO:0000313" key="11">
    <source>
        <dbReference type="Proteomes" id="UP000728032"/>
    </source>
</evidence>
<evidence type="ECO:0000256" key="7">
    <source>
        <dbReference type="ARBA" id="ARBA00039017"/>
    </source>
</evidence>
<dbReference type="PANTHER" id="PTHR11080:SF2">
    <property type="entry name" value="LD05707P"/>
    <property type="match status" value="1"/>
</dbReference>
<dbReference type="InterPro" id="IPR036380">
    <property type="entry name" value="Isochorismatase-like_sf"/>
</dbReference>
<evidence type="ECO:0000313" key="10">
    <source>
        <dbReference type="EMBL" id="CAD7643549.1"/>
    </source>
</evidence>
<dbReference type="GO" id="GO:0005509">
    <property type="term" value="F:calcium ion binding"/>
    <property type="evidence" value="ECO:0007669"/>
    <property type="project" value="InterPro"/>
</dbReference>
<dbReference type="Proteomes" id="UP000728032">
    <property type="component" value="Unassembled WGS sequence"/>
</dbReference>
<dbReference type="PROSITE" id="PS00018">
    <property type="entry name" value="EF_HAND_1"/>
    <property type="match status" value="1"/>
</dbReference>
<dbReference type="SUPFAM" id="SSF52499">
    <property type="entry name" value="Isochorismatase-like hydrolases"/>
    <property type="match status" value="1"/>
</dbReference>
<evidence type="ECO:0000256" key="4">
    <source>
        <dbReference type="ARBA" id="ARBA00022801"/>
    </source>
</evidence>
<dbReference type="Pfam" id="PF00857">
    <property type="entry name" value="Isochorismatase"/>
    <property type="match status" value="1"/>
</dbReference>
<dbReference type="InterPro" id="IPR018247">
    <property type="entry name" value="EF_Hand_1_Ca_BS"/>
</dbReference>
<proteinExistence type="inferred from homology"/>
<keyword evidence="5" id="KW-0106">Calcium</keyword>
<dbReference type="AlphaFoldDB" id="A0A7R9QG13"/>
<evidence type="ECO:0000256" key="3">
    <source>
        <dbReference type="ARBA" id="ARBA00022723"/>
    </source>
</evidence>
<dbReference type="EMBL" id="OC916220">
    <property type="protein sequence ID" value="CAD7643549.1"/>
    <property type="molecule type" value="Genomic_DNA"/>
</dbReference>
<evidence type="ECO:0000256" key="6">
    <source>
        <dbReference type="ARBA" id="ARBA00037900"/>
    </source>
</evidence>